<feature type="region of interest" description="Disordered" evidence="1">
    <location>
        <begin position="22"/>
        <end position="45"/>
    </location>
</feature>
<protein>
    <recommendedName>
        <fullName evidence="2">F5/8 type C domain-containing protein</fullName>
    </recommendedName>
</protein>
<dbReference type="RefSeq" id="XP_020905081.2">
    <property type="nucleotide sequence ID" value="XM_021049422.2"/>
</dbReference>
<dbReference type="Proteomes" id="UP000887567">
    <property type="component" value="Unplaced"/>
</dbReference>
<dbReference type="OrthoDB" id="6049633at2759"/>
<feature type="domain" description="F5/8 type C" evidence="2">
    <location>
        <begin position="1"/>
        <end position="108"/>
    </location>
</feature>
<evidence type="ECO:0000256" key="1">
    <source>
        <dbReference type="SAM" id="MobiDB-lite"/>
    </source>
</evidence>
<reference evidence="3" key="1">
    <citation type="submission" date="2022-11" db="UniProtKB">
        <authorList>
            <consortium name="EnsemblMetazoa"/>
        </authorList>
    </citation>
    <scope>IDENTIFICATION</scope>
</reference>
<name>A0A913XJ06_EXADI</name>
<accession>A0A913XJ06</accession>
<dbReference type="AlphaFoldDB" id="A0A913XJ06"/>
<dbReference type="KEGG" id="epa:110243333"/>
<dbReference type="SUPFAM" id="SSF49785">
    <property type="entry name" value="Galactose-binding domain-like"/>
    <property type="match status" value="1"/>
</dbReference>
<keyword evidence="4" id="KW-1185">Reference proteome</keyword>
<dbReference type="EnsemblMetazoa" id="XM_021049422.2">
    <property type="protein sequence ID" value="XP_020905081.2"/>
    <property type="gene ID" value="LOC110243333"/>
</dbReference>
<dbReference type="PROSITE" id="PS50022">
    <property type="entry name" value="FA58C_3"/>
    <property type="match status" value="1"/>
</dbReference>
<dbReference type="Gene3D" id="2.60.120.260">
    <property type="entry name" value="Galactose-binding domain-like"/>
    <property type="match status" value="1"/>
</dbReference>
<organism evidence="3 4">
    <name type="scientific">Exaiptasia diaphana</name>
    <name type="common">Tropical sea anemone</name>
    <name type="synonym">Aiptasia pulchella</name>
    <dbReference type="NCBI Taxonomy" id="2652724"/>
    <lineage>
        <taxon>Eukaryota</taxon>
        <taxon>Metazoa</taxon>
        <taxon>Cnidaria</taxon>
        <taxon>Anthozoa</taxon>
        <taxon>Hexacorallia</taxon>
        <taxon>Actiniaria</taxon>
        <taxon>Aiptasiidae</taxon>
        <taxon>Exaiptasia</taxon>
    </lineage>
</organism>
<evidence type="ECO:0000313" key="3">
    <source>
        <dbReference type="EnsemblMetazoa" id="XP_020905081.2"/>
    </source>
</evidence>
<evidence type="ECO:0000313" key="4">
    <source>
        <dbReference type="Proteomes" id="UP000887567"/>
    </source>
</evidence>
<sequence>MENGKILDSQLSMSSYYNKDSRYGEKNGRLNKKDWPPGAQTDSADQSPWFKIDLLQIKYVSGVGIQGYHDGQSWTTSFMVSTSTDGSSWTMYQEIPGTNKVDKQQQIT</sequence>
<dbReference type="Pfam" id="PF00754">
    <property type="entry name" value="F5_F8_type_C"/>
    <property type="match status" value="1"/>
</dbReference>
<proteinExistence type="predicted"/>
<dbReference type="GeneID" id="110243333"/>
<feature type="compositionally biased region" description="Basic and acidic residues" evidence="1">
    <location>
        <begin position="22"/>
        <end position="35"/>
    </location>
</feature>
<evidence type="ECO:0000259" key="2">
    <source>
        <dbReference type="PROSITE" id="PS50022"/>
    </source>
</evidence>
<dbReference type="InterPro" id="IPR008979">
    <property type="entry name" value="Galactose-bd-like_sf"/>
</dbReference>
<dbReference type="InterPro" id="IPR000421">
    <property type="entry name" value="FA58C"/>
</dbReference>
<dbReference type="PANTHER" id="PTHR24543">
    <property type="entry name" value="MULTICOPPER OXIDASE-RELATED"/>
    <property type="match status" value="1"/>
</dbReference>